<dbReference type="RefSeq" id="WP_079590337.1">
    <property type="nucleotide sequence ID" value="NZ_FUYN01000007.1"/>
</dbReference>
<protein>
    <recommendedName>
        <fullName evidence="3">Acetyltransferase (GNAT) domain-containing protein</fullName>
    </recommendedName>
</protein>
<dbReference type="SUPFAM" id="SSF55729">
    <property type="entry name" value="Acyl-CoA N-acyltransferases (Nat)"/>
    <property type="match status" value="1"/>
</dbReference>
<reference evidence="2" key="1">
    <citation type="submission" date="2017-02" db="EMBL/GenBank/DDBJ databases">
        <authorList>
            <person name="Varghese N."/>
            <person name="Submissions S."/>
        </authorList>
    </citation>
    <scope>NUCLEOTIDE SEQUENCE [LARGE SCALE GENOMIC DNA]</scope>
    <source>
        <strain evidence="2">ATCC 35199</strain>
    </source>
</reference>
<keyword evidence="2" id="KW-1185">Reference proteome</keyword>
<name>A0A1T5D6E7_9FIRM</name>
<dbReference type="Gene3D" id="3.40.630.30">
    <property type="match status" value="1"/>
</dbReference>
<sequence length="353" mass="41547">MKTVIIRYPDDEIKYRRFYQNMTIPLAQHSWEWQCVIANWPTIEWSALALLDCVGEIEACIPFGCISNSIGKIIMSSPLPASYGGVLLSKKANPEHCYKRLLTELIEYAKKNGIDLISIFTSPFREDYHMYKEYFMHDYELLKTYQYIDINKNEVENLMNRNIKRNLKKSLQNNLIFFQTQNPSKDLIDEWYNKVVLPRFYNKGANIPDIKLFYLIASYLKDSGMFKFSYIRKNKEMVSGGVNLYGWSEDIYLRVSNQNGLELGAGVLFDYLSIKDGEYSNISYINFQSSPTRDSTSFKYKQQWGCQENPCYYLVKVITDVRKFTKINIDMILKQFPYFFVLPYDVWNNSNSI</sequence>
<evidence type="ECO:0008006" key="3">
    <source>
        <dbReference type="Google" id="ProtNLM"/>
    </source>
</evidence>
<gene>
    <name evidence="1" type="ORF">SAMN02745120_2583</name>
</gene>
<evidence type="ECO:0000313" key="2">
    <source>
        <dbReference type="Proteomes" id="UP000243406"/>
    </source>
</evidence>
<accession>A0A1T5D6E7</accession>
<dbReference type="InterPro" id="IPR016181">
    <property type="entry name" value="Acyl_CoA_acyltransferase"/>
</dbReference>
<organism evidence="1 2">
    <name type="scientific">Acetoanaerobium noterae</name>
    <dbReference type="NCBI Taxonomy" id="745369"/>
    <lineage>
        <taxon>Bacteria</taxon>
        <taxon>Bacillati</taxon>
        <taxon>Bacillota</taxon>
        <taxon>Clostridia</taxon>
        <taxon>Peptostreptococcales</taxon>
        <taxon>Filifactoraceae</taxon>
        <taxon>Acetoanaerobium</taxon>
    </lineage>
</organism>
<dbReference type="EMBL" id="FUYN01000007">
    <property type="protein sequence ID" value="SKB67177.1"/>
    <property type="molecule type" value="Genomic_DNA"/>
</dbReference>
<evidence type="ECO:0000313" key="1">
    <source>
        <dbReference type="EMBL" id="SKB67177.1"/>
    </source>
</evidence>
<proteinExistence type="predicted"/>
<dbReference type="AlphaFoldDB" id="A0A1T5D6E7"/>
<dbReference type="Proteomes" id="UP000243406">
    <property type="component" value="Unassembled WGS sequence"/>
</dbReference>